<sequence>MRLFKFLITFLFILQLKTLLMVQRQICLWKKNLIDQSNFHQINHSFDSTAFRGNIVLGCFFGFFNLSCCFRILFGAMTPAGDSSFPSSVPSECESSIDLQTATCFDEQRCQLTVSLPLLAGLFHAAQSKFFKWPLLKSPRLHGLRSNNYCFFMLPVLEYFPEKIVCYPETYALIFFNSTIPLSTNATKQVANKYFIKQAHGRQVLHKYQLALEGAFLDGLNHAAQSSGESFWISIAGPDSQVGSVEKLSPSHILQG</sequence>
<comment type="caution">
    <text evidence="1">The sequence shown here is derived from an EMBL/GenBank/DDBJ whole genome shotgun (WGS) entry which is preliminary data.</text>
</comment>
<protein>
    <submittedName>
        <fullName evidence="1">Uncharacterized protein</fullName>
    </submittedName>
</protein>
<organism evidence="1 2">
    <name type="scientific">Trichinella nativa</name>
    <dbReference type="NCBI Taxonomy" id="6335"/>
    <lineage>
        <taxon>Eukaryota</taxon>
        <taxon>Metazoa</taxon>
        <taxon>Ecdysozoa</taxon>
        <taxon>Nematoda</taxon>
        <taxon>Enoplea</taxon>
        <taxon>Dorylaimia</taxon>
        <taxon>Trichinellida</taxon>
        <taxon>Trichinellidae</taxon>
        <taxon>Trichinella</taxon>
    </lineage>
</organism>
<reference evidence="1 2" key="1">
    <citation type="submission" date="2015-05" db="EMBL/GenBank/DDBJ databases">
        <title>Evolution of Trichinella species and genotypes.</title>
        <authorList>
            <person name="Korhonen P.K."/>
            <person name="Edoardo P."/>
            <person name="Giuseppe L.R."/>
            <person name="Gasser R.B."/>
        </authorList>
    </citation>
    <scope>NUCLEOTIDE SEQUENCE [LARGE SCALE GENOMIC DNA]</scope>
    <source>
        <strain evidence="1">ISS10</strain>
    </source>
</reference>
<evidence type="ECO:0000313" key="2">
    <source>
        <dbReference type="Proteomes" id="UP000054721"/>
    </source>
</evidence>
<dbReference type="EMBL" id="JYDW01000029">
    <property type="protein sequence ID" value="KRZ60378.1"/>
    <property type="molecule type" value="Genomic_DNA"/>
</dbReference>
<name>A0A0V1LLL4_9BILA</name>
<dbReference type="Proteomes" id="UP000054721">
    <property type="component" value="Unassembled WGS sequence"/>
</dbReference>
<gene>
    <name evidence="1" type="ORF">T02_14356</name>
</gene>
<proteinExistence type="predicted"/>
<evidence type="ECO:0000313" key="1">
    <source>
        <dbReference type="EMBL" id="KRZ60378.1"/>
    </source>
</evidence>
<accession>A0A0V1LLL4</accession>
<dbReference type="AlphaFoldDB" id="A0A0V1LLL4"/>
<dbReference type="OrthoDB" id="10505453at2759"/>
<keyword evidence="2" id="KW-1185">Reference proteome</keyword>